<dbReference type="InterPro" id="IPR036804">
    <property type="entry name" value="CheR_N_sf"/>
</dbReference>
<feature type="binding site" evidence="6">
    <location>
        <position position="83"/>
    </location>
    <ligand>
        <name>S-adenosyl-L-methionine</name>
        <dbReference type="ChEBI" id="CHEBI:59789"/>
    </ligand>
</feature>
<dbReference type="Gene3D" id="3.40.50.150">
    <property type="entry name" value="Vaccinia Virus protein VP39"/>
    <property type="match status" value="1"/>
</dbReference>
<feature type="binding site" evidence="6">
    <location>
        <position position="81"/>
    </location>
    <ligand>
        <name>S-adenosyl-L-methionine</name>
        <dbReference type="ChEBI" id="CHEBI:59789"/>
    </ligand>
</feature>
<proteinExistence type="predicted"/>
<evidence type="ECO:0000256" key="6">
    <source>
        <dbReference type="PIRSR" id="PIRSR000410-1"/>
    </source>
</evidence>
<organism evidence="8 9">
    <name type="scientific">Chitinilyticum piscinae</name>
    <dbReference type="NCBI Taxonomy" id="2866724"/>
    <lineage>
        <taxon>Bacteria</taxon>
        <taxon>Pseudomonadati</taxon>
        <taxon>Pseudomonadota</taxon>
        <taxon>Betaproteobacteria</taxon>
        <taxon>Neisseriales</taxon>
        <taxon>Chitinibacteraceae</taxon>
        <taxon>Chitinilyticum</taxon>
    </lineage>
</organism>
<evidence type="ECO:0000256" key="1">
    <source>
        <dbReference type="ARBA" id="ARBA00001541"/>
    </source>
</evidence>
<dbReference type="InterPro" id="IPR029063">
    <property type="entry name" value="SAM-dependent_MTases_sf"/>
</dbReference>
<evidence type="ECO:0000256" key="2">
    <source>
        <dbReference type="ARBA" id="ARBA00022603"/>
    </source>
</evidence>
<feature type="binding site" evidence="6">
    <location>
        <position position="87"/>
    </location>
    <ligand>
        <name>S-adenosyl-L-methionine</name>
        <dbReference type="ChEBI" id="CHEBI:59789"/>
    </ligand>
</feature>
<feature type="binding site" evidence="6">
    <location>
        <position position="120"/>
    </location>
    <ligand>
        <name>S-adenosyl-L-methionine</name>
        <dbReference type="ChEBI" id="CHEBI:59789"/>
    </ligand>
</feature>
<feature type="binding site" evidence="6">
    <location>
        <position position="146"/>
    </location>
    <ligand>
        <name>S-adenosyl-L-methionine</name>
        <dbReference type="ChEBI" id="CHEBI:59789"/>
    </ligand>
</feature>
<evidence type="ECO:0000256" key="5">
    <source>
        <dbReference type="PIRNR" id="PIRNR000410"/>
    </source>
</evidence>
<keyword evidence="4 5" id="KW-0949">S-adenosyl-L-methionine</keyword>
<dbReference type="Proteomes" id="UP000604481">
    <property type="component" value="Unassembled WGS sequence"/>
</dbReference>
<dbReference type="InterPro" id="IPR050903">
    <property type="entry name" value="Bact_Chemotaxis_MeTrfase"/>
</dbReference>
<accession>A0A8J7K7Z4</accession>
<dbReference type="PANTHER" id="PTHR24422:SF19">
    <property type="entry name" value="CHEMOTAXIS PROTEIN METHYLTRANSFERASE"/>
    <property type="match status" value="1"/>
</dbReference>
<name>A0A8J7K7Z4_9NEIS</name>
<gene>
    <name evidence="8" type="ORF">INR99_05510</name>
</gene>
<feature type="binding site" evidence="6">
    <location>
        <begin position="222"/>
        <end position="223"/>
    </location>
    <ligand>
        <name>S-adenosyl-L-methionine</name>
        <dbReference type="ChEBI" id="CHEBI:59789"/>
    </ligand>
</feature>
<dbReference type="PRINTS" id="PR00996">
    <property type="entry name" value="CHERMTFRASE"/>
</dbReference>
<dbReference type="Pfam" id="PF01739">
    <property type="entry name" value="CheR"/>
    <property type="match status" value="1"/>
</dbReference>
<evidence type="ECO:0000256" key="3">
    <source>
        <dbReference type="ARBA" id="ARBA00022679"/>
    </source>
</evidence>
<keyword evidence="3 5" id="KW-0808">Transferase</keyword>
<dbReference type="SUPFAM" id="SSF53335">
    <property type="entry name" value="S-adenosyl-L-methionine-dependent methyltransferases"/>
    <property type="match status" value="1"/>
</dbReference>
<evidence type="ECO:0000313" key="8">
    <source>
        <dbReference type="EMBL" id="MBE9608803.1"/>
    </source>
</evidence>
<keyword evidence="2 5" id="KW-0489">Methyltransferase</keyword>
<dbReference type="InterPro" id="IPR026024">
    <property type="entry name" value="Chemotaxis_MeTrfase_CheR"/>
</dbReference>
<dbReference type="PROSITE" id="PS50123">
    <property type="entry name" value="CHER"/>
    <property type="match status" value="1"/>
</dbReference>
<dbReference type="AlphaFoldDB" id="A0A8J7K7Z4"/>
<dbReference type="PIRSF" id="PIRSF000410">
    <property type="entry name" value="CheR"/>
    <property type="match status" value="1"/>
</dbReference>
<dbReference type="SMART" id="SM00138">
    <property type="entry name" value="MeTrc"/>
    <property type="match status" value="1"/>
</dbReference>
<evidence type="ECO:0000259" key="7">
    <source>
        <dbReference type="PROSITE" id="PS50123"/>
    </source>
</evidence>
<comment type="caution">
    <text evidence="8">The sequence shown here is derived from an EMBL/GenBank/DDBJ whole genome shotgun (WGS) entry which is preliminary data.</text>
</comment>
<dbReference type="SUPFAM" id="SSF47757">
    <property type="entry name" value="Chemotaxis receptor methyltransferase CheR, N-terminal domain"/>
    <property type="match status" value="1"/>
</dbReference>
<evidence type="ECO:0000313" key="9">
    <source>
        <dbReference type="Proteomes" id="UP000604481"/>
    </source>
</evidence>
<dbReference type="Pfam" id="PF03705">
    <property type="entry name" value="CheR_N"/>
    <property type="match status" value="1"/>
</dbReference>
<dbReference type="InterPro" id="IPR022642">
    <property type="entry name" value="CheR_C"/>
</dbReference>
<sequence length="286" mass="32927">MTVNLDREFDYTQRDFARVVRLIREHAGIQLNASKEHMVYSRLVRRLRALGIGSFQQYLDMLEAAPADPEWQLFINALTTNLTSFFREPHHFELLRNHMLQHGDSRPYRIWCAASSTGEEPYSLAITAFQCMGSDTARSIELIASDLDTHVLETARQGIYPLERLEKLPIEIKRRFFLKGAGARQGLARVRKEVRDVLEFRQINLLHENWPLSGQFDAVFCRNVMIYFDQSAQRKILLRIAALMKPHALLCVGHSESLHFMGDVFRPCGRTAYHLGRVAAGTEIRA</sequence>
<feature type="binding site" evidence="6">
    <location>
        <begin position="204"/>
        <end position="205"/>
    </location>
    <ligand>
        <name>S-adenosyl-L-methionine</name>
        <dbReference type="ChEBI" id="CHEBI:59789"/>
    </ligand>
</feature>
<comment type="catalytic activity">
    <reaction evidence="1 5">
        <text>L-glutamyl-[protein] + S-adenosyl-L-methionine = [protein]-L-glutamate 5-O-methyl ester + S-adenosyl-L-homocysteine</text>
        <dbReference type="Rhea" id="RHEA:24452"/>
        <dbReference type="Rhea" id="RHEA-COMP:10208"/>
        <dbReference type="Rhea" id="RHEA-COMP:10311"/>
        <dbReference type="ChEBI" id="CHEBI:29973"/>
        <dbReference type="ChEBI" id="CHEBI:57856"/>
        <dbReference type="ChEBI" id="CHEBI:59789"/>
        <dbReference type="ChEBI" id="CHEBI:82795"/>
        <dbReference type="EC" id="2.1.1.80"/>
    </reaction>
</comment>
<comment type="function">
    <text evidence="5">Methylation of the membrane-bound methyl-accepting chemotaxis proteins (MCP) to form gamma-glutamyl methyl ester residues in MCP.</text>
</comment>
<keyword evidence="9" id="KW-1185">Reference proteome</keyword>
<dbReference type="GO" id="GO:0032259">
    <property type="term" value="P:methylation"/>
    <property type="evidence" value="ECO:0007669"/>
    <property type="project" value="UniProtKB-KW"/>
</dbReference>
<dbReference type="EC" id="2.1.1.80" evidence="5"/>
<dbReference type="GO" id="GO:0008983">
    <property type="term" value="F:protein-glutamate O-methyltransferase activity"/>
    <property type="evidence" value="ECO:0007669"/>
    <property type="project" value="UniProtKB-EC"/>
</dbReference>
<dbReference type="Gene3D" id="1.10.155.10">
    <property type="entry name" value="Chemotaxis receptor methyltransferase CheR, N-terminal domain"/>
    <property type="match status" value="1"/>
</dbReference>
<dbReference type="InterPro" id="IPR000780">
    <property type="entry name" value="CheR_MeTrfase"/>
</dbReference>
<dbReference type="RefSeq" id="WP_194115325.1">
    <property type="nucleotide sequence ID" value="NZ_JADFUA010000002.1"/>
</dbReference>
<dbReference type="EMBL" id="JADFUA010000002">
    <property type="protein sequence ID" value="MBE9608803.1"/>
    <property type="molecule type" value="Genomic_DNA"/>
</dbReference>
<dbReference type="InterPro" id="IPR022641">
    <property type="entry name" value="CheR_N"/>
</dbReference>
<feature type="domain" description="CheR-type methyltransferase" evidence="7">
    <location>
        <begin position="4"/>
        <end position="278"/>
    </location>
</feature>
<evidence type="ECO:0000256" key="4">
    <source>
        <dbReference type="ARBA" id="ARBA00022691"/>
    </source>
</evidence>
<protein>
    <recommendedName>
        <fullName evidence="5">Chemotaxis protein methyltransferase</fullName>
        <ecNumber evidence="5">2.1.1.80</ecNumber>
    </recommendedName>
</protein>
<reference evidence="8 9" key="1">
    <citation type="submission" date="2020-10" db="EMBL/GenBank/DDBJ databases">
        <title>The genome sequence of Chitinilyticum litopenaei 4Y14.</title>
        <authorList>
            <person name="Liu Y."/>
        </authorList>
    </citation>
    <scope>NUCLEOTIDE SEQUENCE [LARGE SCALE GENOMIC DNA]</scope>
    <source>
        <strain evidence="8 9">4Y14</strain>
    </source>
</reference>
<dbReference type="PANTHER" id="PTHR24422">
    <property type="entry name" value="CHEMOTAXIS PROTEIN METHYLTRANSFERASE"/>
    <property type="match status" value="1"/>
</dbReference>